<keyword evidence="3" id="KW-0238">DNA-binding</keyword>
<dbReference type="EMBL" id="KV878348">
    <property type="protein sequence ID" value="OJJ44219.1"/>
    <property type="molecule type" value="Genomic_DNA"/>
</dbReference>
<dbReference type="GO" id="GO:0045944">
    <property type="term" value="P:positive regulation of transcription by RNA polymerase II"/>
    <property type="evidence" value="ECO:0007669"/>
    <property type="project" value="TreeGrafter"/>
</dbReference>
<feature type="domain" description="Zn(2)-C6 fungal-type" evidence="6">
    <location>
        <begin position="17"/>
        <end position="38"/>
    </location>
</feature>
<evidence type="ECO:0000256" key="4">
    <source>
        <dbReference type="ARBA" id="ARBA00023163"/>
    </source>
</evidence>
<dbReference type="CDD" id="cd00067">
    <property type="entry name" value="GAL4"/>
    <property type="match status" value="1"/>
</dbReference>
<reference evidence="8" key="1">
    <citation type="journal article" date="2017" name="Genome Biol.">
        <title>Comparative genomics reveals high biological diversity and specific adaptations in the industrially and medically important fungal genus Aspergillus.</title>
        <authorList>
            <person name="de Vries R.P."/>
            <person name="Riley R."/>
            <person name="Wiebenga A."/>
            <person name="Aguilar-Osorio G."/>
            <person name="Amillis S."/>
            <person name="Uchima C.A."/>
            <person name="Anderluh G."/>
            <person name="Asadollahi M."/>
            <person name="Askin M."/>
            <person name="Barry K."/>
            <person name="Battaglia E."/>
            <person name="Bayram O."/>
            <person name="Benocci T."/>
            <person name="Braus-Stromeyer S.A."/>
            <person name="Caldana C."/>
            <person name="Canovas D."/>
            <person name="Cerqueira G.C."/>
            <person name="Chen F."/>
            <person name="Chen W."/>
            <person name="Choi C."/>
            <person name="Clum A."/>
            <person name="Dos Santos R.A."/>
            <person name="Damasio A.R."/>
            <person name="Diallinas G."/>
            <person name="Emri T."/>
            <person name="Fekete E."/>
            <person name="Flipphi M."/>
            <person name="Freyberg S."/>
            <person name="Gallo A."/>
            <person name="Gournas C."/>
            <person name="Habgood R."/>
            <person name="Hainaut M."/>
            <person name="Harispe M.L."/>
            <person name="Henrissat B."/>
            <person name="Hilden K.S."/>
            <person name="Hope R."/>
            <person name="Hossain A."/>
            <person name="Karabika E."/>
            <person name="Karaffa L."/>
            <person name="Karanyi Z."/>
            <person name="Krasevec N."/>
            <person name="Kuo A."/>
            <person name="Kusch H."/>
            <person name="LaButti K."/>
            <person name="Lagendijk E.L."/>
            <person name="Lapidus A."/>
            <person name="Levasseur A."/>
            <person name="Lindquist E."/>
            <person name="Lipzen A."/>
            <person name="Logrieco A.F."/>
            <person name="MacCabe A."/>
            <person name="Maekelae M.R."/>
            <person name="Malavazi I."/>
            <person name="Melin P."/>
            <person name="Meyer V."/>
            <person name="Mielnichuk N."/>
            <person name="Miskei M."/>
            <person name="Molnar A.P."/>
            <person name="Mule G."/>
            <person name="Ngan C.Y."/>
            <person name="Orejas M."/>
            <person name="Orosz E."/>
            <person name="Ouedraogo J.P."/>
            <person name="Overkamp K.M."/>
            <person name="Park H.-S."/>
            <person name="Perrone G."/>
            <person name="Piumi F."/>
            <person name="Punt P.J."/>
            <person name="Ram A.F."/>
            <person name="Ramon A."/>
            <person name="Rauscher S."/>
            <person name="Record E."/>
            <person name="Riano-Pachon D.M."/>
            <person name="Robert V."/>
            <person name="Roehrig J."/>
            <person name="Ruller R."/>
            <person name="Salamov A."/>
            <person name="Salih N.S."/>
            <person name="Samson R.A."/>
            <person name="Sandor E."/>
            <person name="Sanguinetti M."/>
            <person name="Schuetze T."/>
            <person name="Sepcic K."/>
            <person name="Shelest E."/>
            <person name="Sherlock G."/>
            <person name="Sophianopoulou V."/>
            <person name="Squina F.M."/>
            <person name="Sun H."/>
            <person name="Susca A."/>
            <person name="Todd R.B."/>
            <person name="Tsang A."/>
            <person name="Unkles S.E."/>
            <person name="van de Wiele N."/>
            <person name="van Rossen-Uffink D."/>
            <person name="Oliveira J.V."/>
            <person name="Vesth T.C."/>
            <person name="Visser J."/>
            <person name="Yu J.-H."/>
            <person name="Zhou M."/>
            <person name="Andersen M.R."/>
            <person name="Archer D.B."/>
            <person name="Baker S.E."/>
            <person name="Benoit I."/>
            <person name="Brakhage A.A."/>
            <person name="Braus G.H."/>
            <person name="Fischer R."/>
            <person name="Frisvad J.C."/>
            <person name="Goldman G.H."/>
            <person name="Houbraken J."/>
            <person name="Oakley B."/>
            <person name="Pocsi I."/>
            <person name="Scazzocchio C."/>
            <person name="Seiboth B."/>
            <person name="vanKuyk P.A."/>
            <person name="Wortman J."/>
            <person name="Dyer P.S."/>
            <person name="Grigoriev I.V."/>
        </authorList>
    </citation>
    <scope>NUCLEOTIDE SEQUENCE [LARGE SCALE GENOMIC DNA]</scope>
    <source>
        <strain evidence="8">CBS 506.65</strain>
    </source>
</reference>
<evidence type="ECO:0000313" key="7">
    <source>
        <dbReference type="EMBL" id="OJJ44219.1"/>
    </source>
</evidence>
<dbReference type="InterPro" id="IPR021858">
    <property type="entry name" value="Fun_TF"/>
</dbReference>
<dbReference type="VEuPathDB" id="FungiDB:ASPZODRAFT_160869"/>
<protein>
    <recommendedName>
        <fullName evidence="6">Zn(2)-C6 fungal-type domain-containing protein</fullName>
    </recommendedName>
</protein>
<dbReference type="GeneID" id="34612952"/>
<dbReference type="PANTHER" id="PTHR37534:SF49">
    <property type="entry name" value="LYSINE BIOSYNTHESIS REGULATORY PROTEIN LYS14"/>
    <property type="match status" value="1"/>
</dbReference>
<keyword evidence="2" id="KW-0805">Transcription regulation</keyword>
<dbReference type="GO" id="GO:0005634">
    <property type="term" value="C:nucleus"/>
    <property type="evidence" value="ECO:0007669"/>
    <property type="project" value="UniProtKB-SubCell"/>
</dbReference>
<evidence type="ECO:0000259" key="6">
    <source>
        <dbReference type="PROSITE" id="PS50048"/>
    </source>
</evidence>
<dbReference type="Pfam" id="PF00172">
    <property type="entry name" value="Zn_clus"/>
    <property type="match status" value="1"/>
</dbReference>
<evidence type="ECO:0000256" key="2">
    <source>
        <dbReference type="ARBA" id="ARBA00023015"/>
    </source>
</evidence>
<dbReference type="OrthoDB" id="3477330at2759"/>
<dbReference type="Proteomes" id="UP000184188">
    <property type="component" value="Unassembled WGS sequence"/>
</dbReference>
<gene>
    <name evidence="7" type="ORF">ASPZODRAFT_160869</name>
</gene>
<dbReference type="RefSeq" id="XP_022578729.1">
    <property type="nucleotide sequence ID" value="XM_022726488.1"/>
</dbReference>
<dbReference type="Gene3D" id="4.10.240.10">
    <property type="entry name" value="Zn(2)-C6 fungal-type DNA-binding domain"/>
    <property type="match status" value="1"/>
</dbReference>
<dbReference type="PANTHER" id="PTHR37534">
    <property type="entry name" value="TRANSCRIPTIONAL ACTIVATOR PROTEIN UGA3"/>
    <property type="match status" value="1"/>
</dbReference>
<dbReference type="GO" id="GO:0000976">
    <property type="term" value="F:transcription cis-regulatory region binding"/>
    <property type="evidence" value="ECO:0007669"/>
    <property type="project" value="TreeGrafter"/>
</dbReference>
<dbReference type="InterPro" id="IPR018247">
    <property type="entry name" value="EF_Hand_1_Ca_BS"/>
</dbReference>
<dbReference type="STRING" id="1073090.A0A1L9SAT2"/>
<comment type="subcellular location">
    <subcellularLocation>
        <location evidence="1">Nucleus</location>
    </subcellularLocation>
</comment>
<dbReference type="InterPro" id="IPR036864">
    <property type="entry name" value="Zn2-C6_fun-type_DNA-bd_sf"/>
</dbReference>
<evidence type="ECO:0000256" key="5">
    <source>
        <dbReference type="ARBA" id="ARBA00023242"/>
    </source>
</evidence>
<keyword evidence="4" id="KW-0804">Transcription</keyword>
<dbReference type="Pfam" id="PF11951">
    <property type="entry name" value="Fungal_trans_2"/>
    <property type="match status" value="1"/>
</dbReference>
<dbReference type="AlphaFoldDB" id="A0A1L9SAT2"/>
<dbReference type="PROSITE" id="PS50048">
    <property type="entry name" value="ZN2_CY6_FUNGAL_2"/>
    <property type="match status" value="1"/>
</dbReference>
<accession>A0A1L9SAT2</accession>
<name>A0A1L9SAT2_9EURO</name>
<sequence>MPPRRPAKLVKTKTFTGCWTCRRRKVKCDNRRPRCQRCGDACEGYNVDLYWIEEGTERPCTVKRKAMVVSDPRLPVRCTTVELEAMLTELDRQVLLVGAGAAGAFSAFPIEEIEEADDDGEECCDEDDDNASGEIQRMEIDDNFNNNNNSSSNDKKTGPLIVNRDMVMPPQLAGSLSMNREVSQLLHNYIHVVADLLQPASHSLNPYRSIYFSRAIASSAGQLVGVQGSPESGATALFHALLAVSAFHLHRQSAGTVPYYEKLGRVHRVRAIESLQKALPCAEENMQDVYTTMSAMLSMASIDIMEGSMTEFWIHLDGCERLRSFMLNVAVPSSEHEQLMGICSFMGTLARSTDPHLPPKPWTWPHQGPITIESLLQSTPFQPSHHSLEFTYGTTTTLASYLHLTIRFAQHIAFYMQNNKNDSNNNFNYDDDNDNKINKMPDGLRRACTVLEDAITNWTVAQEPLASVPKDDYETNALVIRHVVAFHASVAIYFHTLIRPCSPQRLRAYKDTCVANLVAAEKLKATPHASRQWNTMAPIVWPGFIAACEAEPDERPLWRAWWVGVARYCIGSIRTLWTVVQEVWEERDRCKGMVEVPGWRAVLQWRGRRVMSGG</sequence>
<dbReference type="PROSITE" id="PS00018">
    <property type="entry name" value="EF_HAND_1"/>
    <property type="match status" value="1"/>
</dbReference>
<keyword evidence="8" id="KW-1185">Reference proteome</keyword>
<dbReference type="SMART" id="SM00066">
    <property type="entry name" value="GAL4"/>
    <property type="match status" value="1"/>
</dbReference>
<keyword evidence="5" id="KW-0539">Nucleus</keyword>
<organism evidence="7 8">
    <name type="scientific">Penicilliopsis zonata CBS 506.65</name>
    <dbReference type="NCBI Taxonomy" id="1073090"/>
    <lineage>
        <taxon>Eukaryota</taxon>
        <taxon>Fungi</taxon>
        <taxon>Dikarya</taxon>
        <taxon>Ascomycota</taxon>
        <taxon>Pezizomycotina</taxon>
        <taxon>Eurotiomycetes</taxon>
        <taxon>Eurotiomycetidae</taxon>
        <taxon>Eurotiales</taxon>
        <taxon>Aspergillaceae</taxon>
        <taxon>Penicilliopsis</taxon>
    </lineage>
</organism>
<dbReference type="SUPFAM" id="SSF57701">
    <property type="entry name" value="Zn2/Cys6 DNA-binding domain"/>
    <property type="match status" value="1"/>
</dbReference>
<dbReference type="InterPro" id="IPR001138">
    <property type="entry name" value="Zn2Cys6_DnaBD"/>
</dbReference>
<evidence type="ECO:0000256" key="3">
    <source>
        <dbReference type="ARBA" id="ARBA00023125"/>
    </source>
</evidence>
<evidence type="ECO:0000256" key="1">
    <source>
        <dbReference type="ARBA" id="ARBA00004123"/>
    </source>
</evidence>
<evidence type="ECO:0000313" key="8">
    <source>
        <dbReference type="Proteomes" id="UP000184188"/>
    </source>
</evidence>
<proteinExistence type="predicted"/>
<dbReference type="GO" id="GO:0000981">
    <property type="term" value="F:DNA-binding transcription factor activity, RNA polymerase II-specific"/>
    <property type="evidence" value="ECO:0007669"/>
    <property type="project" value="InterPro"/>
</dbReference>
<dbReference type="GO" id="GO:0008270">
    <property type="term" value="F:zinc ion binding"/>
    <property type="evidence" value="ECO:0007669"/>
    <property type="project" value="InterPro"/>
</dbReference>